<dbReference type="Proteomes" id="UP000516437">
    <property type="component" value="Chromosome 5"/>
</dbReference>
<name>A0A6A1VMG6_9ROSI</name>
<evidence type="ECO:0000313" key="2">
    <source>
        <dbReference type="Proteomes" id="UP000516437"/>
    </source>
</evidence>
<dbReference type="PANTHER" id="PTHR13593">
    <property type="match status" value="1"/>
</dbReference>
<dbReference type="PANTHER" id="PTHR13593:SF134">
    <property type="entry name" value="F14J22.5 PROTEIN"/>
    <property type="match status" value="1"/>
</dbReference>
<dbReference type="OrthoDB" id="1714518at2759"/>
<reference evidence="1 2" key="1">
    <citation type="journal article" date="2019" name="Plant Biotechnol. J.">
        <title>The red bayberry genome and genetic basis of sex determination.</title>
        <authorList>
            <person name="Jia H.M."/>
            <person name="Jia H.J."/>
            <person name="Cai Q.L."/>
            <person name="Wang Y."/>
            <person name="Zhao H.B."/>
            <person name="Yang W.F."/>
            <person name="Wang G.Y."/>
            <person name="Li Y.H."/>
            <person name="Zhan D.L."/>
            <person name="Shen Y.T."/>
            <person name="Niu Q.F."/>
            <person name="Chang L."/>
            <person name="Qiu J."/>
            <person name="Zhao L."/>
            <person name="Xie H.B."/>
            <person name="Fu W.Y."/>
            <person name="Jin J."/>
            <person name="Li X.W."/>
            <person name="Jiao Y."/>
            <person name="Zhou C.C."/>
            <person name="Tu T."/>
            <person name="Chai C.Y."/>
            <person name="Gao J.L."/>
            <person name="Fan L.J."/>
            <person name="van de Weg E."/>
            <person name="Wang J.Y."/>
            <person name="Gao Z.S."/>
        </authorList>
    </citation>
    <scope>NUCLEOTIDE SEQUENCE [LARGE SCALE GENOMIC DNA]</scope>
    <source>
        <tissue evidence="1">Leaves</tissue>
    </source>
</reference>
<accession>A0A6A1VMG6</accession>
<sequence length="188" mass="20968">MSPVNQIDALKERQTCVKDSNCDQGLHCEACLANGNIRPRCTRIQPVSPTSKVKGLPLNRYSWLTTHNTFSRLGEKSAKGSVILSPTNQQDTITSQLNIKDEHLNLLPPSELQSKKERREPGSGPLINIIKSKSILKVIIYAGVVFERGRGPLSRWKRKVYLHSFGSAPSLCALLFNSFRGWDSNIVI</sequence>
<organism evidence="1 2">
    <name type="scientific">Morella rubra</name>
    <name type="common">Chinese bayberry</name>
    <dbReference type="NCBI Taxonomy" id="262757"/>
    <lineage>
        <taxon>Eukaryota</taxon>
        <taxon>Viridiplantae</taxon>
        <taxon>Streptophyta</taxon>
        <taxon>Embryophyta</taxon>
        <taxon>Tracheophyta</taxon>
        <taxon>Spermatophyta</taxon>
        <taxon>Magnoliopsida</taxon>
        <taxon>eudicotyledons</taxon>
        <taxon>Gunneridae</taxon>
        <taxon>Pentapetalae</taxon>
        <taxon>rosids</taxon>
        <taxon>fabids</taxon>
        <taxon>Fagales</taxon>
        <taxon>Myricaceae</taxon>
        <taxon>Morella</taxon>
    </lineage>
</organism>
<comment type="caution">
    <text evidence="1">The sequence shown here is derived from an EMBL/GenBank/DDBJ whole genome shotgun (WGS) entry which is preliminary data.</text>
</comment>
<dbReference type="Pfam" id="PF26178">
    <property type="entry name" value="PI-PLC_cat"/>
    <property type="match status" value="1"/>
</dbReference>
<dbReference type="GO" id="GO:0008081">
    <property type="term" value="F:phosphoric diester hydrolase activity"/>
    <property type="evidence" value="ECO:0007669"/>
    <property type="project" value="InterPro"/>
</dbReference>
<evidence type="ECO:0000313" key="1">
    <source>
        <dbReference type="EMBL" id="KAB1213923.1"/>
    </source>
</evidence>
<dbReference type="SUPFAM" id="SSF51695">
    <property type="entry name" value="PLC-like phosphodiesterases"/>
    <property type="match status" value="1"/>
</dbReference>
<dbReference type="GO" id="GO:0006629">
    <property type="term" value="P:lipid metabolic process"/>
    <property type="evidence" value="ECO:0007669"/>
    <property type="project" value="InterPro"/>
</dbReference>
<proteinExistence type="predicted"/>
<gene>
    <name evidence="1" type="ORF">CJ030_MR5G017186</name>
</gene>
<dbReference type="InterPro" id="IPR017946">
    <property type="entry name" value="PLC-like_Pdiesterase_TIM-brl"/>
</dbReference>
<protein>
    <submittedName>
        <fullName evidence="1">Uncharacterized protein</fullName>
    </submittedName>
</protein>
<dbReference type="EMBL" id="RXIC02000023">
    <property type="protein sequence ID" value="KAB1213923.1"/>
    <property type="molecule type" value="Genomic_DNA"/>
</dbReference>
<keyword evidence="2" id="KW-1185">Reference proteome</keyword>
<dbReference type="InterPro" id="IPR051057">
    <property type="entry name" value="PI-PLC_domain"/>
</dbReference>
<dbReference type="AlphaFoldDB" id="A0A6A1VMG6"/>